<evidence type="ECO:0000313" key="6">
    <source>
        <dbReference type="Proteomes" id="UP000029843"/>
    </source>
</evidence>
<evidence type="ECO:0000313" key="5">
    <source>
        <dbReference type="EMBL" id="KGJ90128.1"/>
    </source>
</evidence>
<keyword evidence="4" id="KW-0732">Signal</keyword>
<keyword evidence="3" id="KW-0802">TPR repeat</keyword>
<evidence type="ECO:0000256" key="4">
    <source>
        <dbReference type="SAM" id="SignalP"/>
    </source>
</evidence>
<feature type="repeat" description="TPR" evidence="3">
    <location>
        <begin position="335"/>
        <end position="368"/>
    </location>
</feature>
<dbReference type="InterPro" id="IPR029058">
    <property type="entry name" value="AB_hydrolase_fold"/>
</dbReference>
<dbReference type="PATRIC" id="fig|28229.4.peg.2836"/>
<evidence type="ECO:0000256" key="3">
    <source>
        <dbReference type="PROSITE-ProRule" id="PRU00339"/>
    </source>
</evidence>
<dbReference type="SMART" id="SM00028">
    <property type="entry name" value="TPR"/>
    <property type="match status" value="1"/>
</dbReference>
<feature type="chain" id="PRO_5001949113" evidence="4">
    <location>
        <begin position="22"/>
        <end position="392"/>
    </location>
</feature>
<protein>
    <submittedName>
        <fullName evidence="5">Esterase</fullName>
    </submittedName>
</protein>
<sequence length="392" mass="44400" precursor="true">MLKILPSFFLIATCIGLPATASNVTEKNISIGDASRIPIVSKAQEQNRHLLVNLPDNYTESTKHYPVLYLLDGGRHLNHAIISTQLLQKQQRVPEMIIVAISNNDKLDHDPDRGKEKFTLFIKNEVMPYINENYRTTGLNTLFGHTKAGWLTIELLASHPELFKNYISASAPLQYDELAIYNKILANSQTNKANAKSLYFTLSSEAEESKLYTDAFNNFVKLLTANPPKNLDWRYEYLTNQTHMTTSLPALFNGMTHVFRNYQAPRFANYNEYMTFGGMQGLEAHYKKRADIYGTDNNIPENTLLNLAGLLLSEGKTEAALQVYSTLTIDFPNSAASFSGLGQVYHSMNQYEKSIVAHKKAVKLAEKLNPQWQQKRFQARLDAVHKELNNSI</sequence>
<dbReference type="EMBL" id="JQED01000037">
    <property type="protein sequence ID" value="KGJ90128.1"/>
    <property type="molecule type" value="Genomic_DNA"/>
</dbReference>
<dbReference type="InterPro" id="IPR019734">
    <property type="entry name" value="TPR_rpt"/>
</dbReference>
<proteinExistence type="inferred from homology"/>
<comment type="caution">
    <text evidence="5">The sequence shown here is derived from an EMBL/GenBank/DDBJ whole genome shotgun (WGS) entry which is preliminary data.</text>
</comment>
<dbReference type="InterPro" id="IPR011990">
    <property type="entry name" value="TPR-like_helical_dom_sf"/>
</dbReference>
<dbReference type="Pfam" id="PF00756">
    <property type="entry name" value="Esterase"/>
    <property type="match status" value="1"/>
</dbReference>
<dbReference type="GO" id="GO:0016788">
    <property type="term" value="F:hydrolase activity, acting on ester bonds"/>
    <property type="evidence" value="ECO:0007669"/>
    <property type="project" value="TreeGrafter"/>
</dbReference>
<reference evidence="5 6" key="1">
    <citation type="submission" date="2014-08" db="EMBL/GenBank/DDBJ databases">
        <title>Genomic and Phenotypic Diversity of Colwellia psychrerythraea strains from Disparate Marine Basins.</title>
        <authorList>
            <person name="Techtmann S.M."/>
            <person name="Stelling S.C."/>
            <person name="Utturkar S.M."/>
            <person name="Alshibli N."/>
            <person name="Harris A."/>
            <person name="Brown S.D."/>
            <person name="Hazen T.C."/>
        </authorList>
    </citation>
    <scope>NUCLEOTIDE SEQUENCE [LARGE SCALE GENOMIC DNA]</scope>
    <source>
        <strain evidence="5 6">ND2E</strain>
    </source>
</reference>
<dbReference type="InterPro" id="IPR052558">
    <property type="entry name" value="Siderophore_Hydrolase_D"/>
</dbReference>
<dbReference type="SUPFAM" id="SSF48452">
    <property type="entry name" value="TPR-like"/>
    <property type="match status" value="1"/>
</dbReference>
<dbReference type="SUPFAM" id="SSF53474">
    <property type="entry name" value="alpha/beta-Hydrolases"/>
    <property type="match status" value="1"/>
</dbReference>
<dbReference type="Pfam" id="PF13181">
    <property type="entry name" value="TPR_8"/>
    <property type="match status" value="1"/>
</dbReference>
<dbReference type="Gene3D" id="3.40.50.1820">
    <property type="entry name" value="alpha/beta hydrolase"/>
    <property type="match status" value="1"/>
</dbReference>
<comment type="similarity">
    <text evidence="1">Belongs to the esterase D family.</text>
</comment>
<dbReference type="InterPro" id="IPR000801">
    <property type="entry name" value="Esterase-like"/>
</dbReference>
<dbReference type="PANTHER" id="PTHR40841">
    <property type="entry name" value="SIDEROPHORE TRIACETYLFUSARININE C ESTERASE"/>
    <property type="match status" value="1"/>
</dbReference>
<name>A0A099KKQ0_COLPS</name>
<gene>
    <name evidence="5" type="ORF">ND2E_3684</name>
</gene>
<keyword evidence="2" id="KW-0378">Hydrolase</keyword>
<dbReference type="Gene3D" id="1.25.40.10">
    <property type="entry name" value="Tetratricopeptide repeat domain"/>
    <property type="match status" value="1"/>
</dbReference>
<evidence type="ECO:0000256" key="2">
    <source>
        <dbReference type="ARBA" id="ARBA00022801"/>
    </source>
</evidence>
<accession>A0A099KKQ0</accession>
<dbReference type="RefSeq" id="WP_033094510.1">
    <property type="nucleotide sequence ID" value="NZ_JQED01000037.1"/>
</dbReference>
<dbReference type="PANTHER" id="PTHR40841:SF2">
    <property type="entry name" value="SIDEROPHORE-DEGRADING ESTERASE (EUROFUNG)"/>
    <property type="match status" value="1"/>
</dbReference>
<dbReference type="AlphaFoldDB" id="A0A099KKQ0"/>
<dbReference type="Proteomes" id="UP000029843">
    <property type="component" value="Unassembled WGS sequence"/>
</dbReference>
<feature type="signal peptide" evidence="4">
    <location>
        <begin position="1"/>
        <end position="21"/>
    </location>
</feature>
<dbReference type="PROSITE" id="PS50005">
    <property type="entry name" value="TPR"/>
    <property type="match status" value="1"/>
</dbReference>
<evidence type="ECO:0000256" key="1">
    <source>
        <dbReference type="ARBA" id="ARBA00005622"/>
    </source>
</evidence>
<organism evidence="5 6">
    <name type="scientific">Colwellia psychrerythraea</name>
    <name type="common">Vibrio psychroerythus</name>
    <dbReference type="NCBI Taxonomy" id="28229"/>
    <lineage>
        <taxon>Bacteria</taxon>
        <taxon>Pseudomonadati</taxon>
        <taxon>Pseudomonadota</taxon>
        <taxon>Gammaproteobacteria</taxon>
        <taxon>Alteromonadales</taxon>
        <taxon>Colwelliaceae</taxon>
        <taxon>Colwellia</taxon>
    </lineage>
</organism>